<dbReference type="Proteomes" id="UP000811619">
    <property type="component" value="Unassembled WGS sequence"/>
</dbReference>
<evidence type="ECO:0000313" key="2">
    <source>
        <dbReference type="Proteomes" id="UP000811619"/>
    </source>
</evidence>
<dbReference type="Gene3D" id="3.30.1300.10">
    <property type="entry name" value="Pantoate-beta-alanine ligase, C-terminal domain"/>
    <property type="match status" value="1"/>
</dbReference>
<sequence length="76" mass="7948">TALPAPDRALFAVDYLSLADRDSLEELDAVDPARGAVLSGAIKMLPVEDPREGEDLGHSGGPAVRLIDNIILPPSS</sequence>
<reference evidence="1" key="1">
    <citation type="journal article" date="2020" name="bioRxiv">
        <title>Whole genome comparisons of ergot fungi reveals the divergence and evolution of species within the genus Claviceps are the result of varying mechanisms driving genome evolution and host range expansion.</title>
        <authorList>
            <person name="Wyka S.A."/>
            <person name="Mondo S.J."/>
            <person name="Liu M."/>
            <person name="Dettman J."/>
            <person name="Nalam V."/>
            <person name="Broders K.D."/>
        </authorList>
    </citation>
    <scope>NUCLEOTIDE SEQUENCE</scope>
    <source>
        <strain evidence="1">CCC 489</strain>
    </source>
</reference>
<dbReference type="AlphaFoldDB" id="A0A8K0J4M3"/>
<dbReference type="EMBL" id="SRPY01000521">
    <property type="protein sequence ID" value="KAG5922340.1"/>
    <property type="molecule type" value="Genomic_DNA"/>
</dbReference>
<dbReference type="OrthoDB" id="2020436at2759"/>
<name>A0A8K0J4M3_9HYPO</name>
<dbReference type="InterPro" id="IPR042176">
    <property type="entry name" value="Pantoate_ligase_C"/>
</dbReference>
<proteinExistence type="predicted"/>
<keyword evidence="2" id="KW-1185">Reference proteome</keyword>
<comment type="caution">
    <text evidence="1">The sequence shown here is derived from an EMBL/GenBank/DDBJ whole genome shotgun (WGS) entry which is preliminary data.</text>
</comment>
<organism evidence="1 2">
    <name type="scientific">Claviceps africana</name>
    <dbReference type="NCBI Taxonomy" id="83212"/>
    <lineage>
        <taxon>Eukaryota</taxon>
        <taxon>Fungi</taxon>
        <taxon>Dikarya</taxon>
        <taxon>Ascomycota</taxon>
        <taxon>Pezizomycotina</taxon>
        <taxon>Sordariomycetes</taxon>
        <taxon>Hypocreomycetidae</taxon>
        <taxon>Hypocreales</taxon>
        <taxon>Clavicipitaceae</taxon>
        <taxon>Claviceps</taxon>
    </lineage>
</organism>
<accession>A0A8K0J4M3</accession>
<evidence type="ECO:0000313" key="1">
    <source>
        <dbReference type="EMBL" id="KAG5922340.1"/>
    </source>
</evidence>
<gene>
    <name evidence="1" type="ORF">E4U42_005499</name>
</gene>
<protein>
    <submittedName>
        <fullName evidence="1">Uncharacterized protein</fullName>
    </submittedName>
</protein>
<feature type="non-terminal residue" evidence="1">
    <location>
        <position position="1"/>
    </location>
</feature>